<proteinExistence type="predicted"/>
<gene>
    <name evidence="2" type="primary">106090057</name>
</gene>
<name>A0A1I8Q6Y2_STOCA</name>
<dbReference type="AlphaFoldDB" id="A0A1I8Q6Y2"/>
<dbReference type="PANTHER" id="PTHR13411:SF6">
    <property type="entry name" value="PLASMINOGEN RECEPTOR (KT)"/>
    <property type="match status" value="1"/>
</dbReference>
<keyword evidence="1" id="KW-0812">Transmembrane</keyword>
<dbReference type="Pfam" id="PF10166">
    <property type="entry name" value="DUF2368"/>
    <property type="match status" value="1"/>
</dbReference>
<feature type="transmembrane region" description="Helical" evidence="1">
    <location>
        <begin position="79"/>
        <end position="96"/>
    </location>
</feature>
<feature type="transmembrane region" description="Helical" evidence="1">
    <location>
        <begin position="54"/>
        <end position="73"/>
    </location>
</feature>
<dbReference type="Proteomes" id="UP000095300">
    <property type="component" value="Unassembled WGS sequence"/>
</dbReference>
<keyword evidence="1" id="KW-0472">Membrane</keyword>
<dbReference type="STRING" id="35570.A0A1I8Q6Y2"/>
<protein>
    <recommendedName>
        <fullName evidence="4">Plasminogen receptor (KT)</fullName>
    </recommendedName>
</protein>
<sequence>MGNKSSSNTTSSYPQHDDPAYRKCQELKMERWIQMHYQIKEREEAIAIAHDRELFYWLSGFYLTSLFGCFSFYQRSRRPASLLPMVPLSFVMGYYADLAYGSKIHRIKAEANMIMEHETELLHWPGGLPTVATIDEGRVEAEMEKKMHPHHS</sequence>
<dbReference type="PANTHER" id="PTHR13411">
    <property type="entry name" value="PLASMINOGEN RECEPTOR (KT)"/>
    <property type="match status" value="1"/>
</dbReference>
<evidence type="ECO:0000313" key="2">
    <source>
        <dbReference type="EnsemblMetazoa" id="SCAU014445-PB"/>
    </source>
</evidence>
<evidence type="ECO:0000256" key="1">
    <source>
        <dbReference type="SAM" id="Phobius"/>
    </source>
</evidence>
<dbReference type="OrthoDB" id="10256697at2759"/>
<keyword evidence="3" id="KW-1185">Reference proteome</keyword>
<keyword evidence="1" id="KW-1133">Transmembrane helix</keyword>
<organism evidence="2 3">
    <name type="scientific">Stomoxys calcitrans</name>
    <name type="common">Stable fly</name>
    <name type="synonym">Conops calcitrans</name>
    <dbReference type="NCBI Taxonomy" id="35570"/>
    <lineage>
        <taxon>Eukaryota</taxon>
        <taxon>Metazoa</taxon>
        <taxon>Ecdysozoa</taxon>
        <taxon>Arthropoda</taxon>
        <taxon>Hexapoda</taxon>
        <taxon>Insecta</taxon>
        <taxon>Pterygota</taxon>
        <taxon>Neoptera</taxon>
        <taxon>Endopterygota</taxon>
        <taxon>Diptera</taxon>
        <taxon>Brachycera</taxon>
        <taxon>Muscomorpha</taxon>
        <taxon>Muscoidea</taxon>
        <taxon>Muscidae</taxon>
        <taxon>Stomoxys</taxon>
    </lineage>
</organism>
<dbReference type="VEuPathDB" id="VectorBase:SCAU014445"/>
<accession>A0A1I8Q6Y2</accession>
<dbReference type="GO" id="GO:0005886">
    <property type="term" value="C:plasma membrane"/>
    <property type="evidence" value="ECO:0007669"/>
    <property type="project" value="InterPro"/>
</dbReference>
<evidence type="ECO:0000313" key="3">
    <source>
        <dbReference type="Proteomes" id="UP000095300"/>
    </source>
</evidence>
<dbReference type="EnsemblMetazoa" id="SCAU014445-RB">
    <property type="protein sequence ID" value="SCAU014445-PB"/>
    <property type="gene ID" value="SCAU014445"/>
</dbReference>
<reference evidence="2" key="1">
    <citation type="submission" date="2020-05" db="UniProtKB">
        <authorList>
            <consortium name="EnsemblMetazoa"/>
        </authorList>
    </citation>
    <scope>IDENTIFICATION</scope>
    <source>
        <strain evidence="2">USDA</strain>
    </source>
</reference>
<evidence type="ECO:0008006" key="4">
    <source>
        <dbReference type="Google" id="ProtNLM"/>
    </source>
</evidence>
<dbReference type="InterPro" id="IPR019319">
    <property type="entry name" value="Plg-R(KT)"/>
</dbReference>